<sequence>MLAPVVMHVQWMTVSVNQHANQLHSASGSSSRELTSCALHMFTILSTSPSCCITAAAAQLSCLPACTAGQRPIECAKPIKYATITSHAASHHLHPNTTPPCNMLTPPPHTCTRHPQHCSTPTPHRFPPPAPAACPCRTSRSCVALCSAINLTSACTSW</sequence>
<dbReference type="EMBL" id="BMAR01000001">
    <property type="protein sequence ID" value="GFR40109.1"/>
    <property type="molecule type" value="Genomic_DNA"/>
</dbReference>
<dbReference type="AlphaFoldDB" id="A0AAD3DE18"/>
<keyword evidence="2" id="KW-1185">Reference proteome</keyword>
<evidence type="ECO:0000313" key="2">
    <source>
        <dbReference type="Proteomes" id="UP001054857"/>
    </source>
</evidence>
<evidence type="ECO:0000313" key="1">
    <source>
        <dbReference type="EMBL" id="GFR40109.1"/>
    </source>
</evidence>
<accession>A0AAD3DE18</accession>
<dbReference type="Proteomes" id="UP001054857">
    <property type="component" value="Unassembled WGS sequence"/>
</dbReference>
<comment type="caution">
    <text evidence="1">The sequence shown here is derived from an EMBL/GenBank/DDBJ whole genome shotgun (WGS) entry which is preliminary data.</text>
</comment>
<reference evidence="1 2" key="1">
    <citation type="journal article" date="2021" name="Sci. Rep.">
        <title>Genome sequencing of the multicellular alga Astrephomene provides insights into convergent evolution of germ-soma differentiation.</title>
        <authorList>
            <person name="Yamashita S."/>
            <person name="Yamamoto K."/>
            <person name="Matsuzaki R."/>
            <person name="Suzuki S."/>
            <person name="Yamaguchi H."/>
            <person name="Hirooka S."/>
            <person name="Minakuchi Y."/>
            <person name="Miyagishima S."/>
            <person name="Kawachi M."/>
            <person name="Toyoda A."/>
            <person name="Nozaki H."/>
        </authorList>
    </citation>
    <scope>NUCLEOTIDE SEQUENCE [LARGE SCALE GENOMIC DNA]</scope>
    <source>
        <strain evidence="1 2">NIES-4017</strain>
    </source>
</reference>
<name>A0AAD3DE18_9CHLO</name>
<protein>
    <submittedName>
        <fullName evidence="1">Uncharacterized protein</fullName>
    </submittedName>
</protein>
<gene>
    <name evidence="1" type="ORF">Agub_g663</name>
</gene>
<proteinExistence type="predicted"/>
<organism evidence="1 2">
    <name type="scientific">Astrephomene gubernaculifera</name>
    <dbReference type="NCBI Taxonomy" id="47775"/>
    <lineage>
        <taxon>Eukaryota</taxon>
        <taxon>Viridiplantae</taxon>
        <taxon>Chlorophyta</taxon>
        <taxon>core chlorophytes</taxon>
        <taxon>Chlorophyceae</taxon>
        <taxon>CS clade</taxon>
        <taxon>Chlamydomonadales</taxon>
        <taxon>Astrephomenaceae</taxon>
        <taxon>Astrephomene</taxon>
    </lineage>
</organism>